<gene>
    <name evidence="4" type="ORF">LOD99_15599</name>
</gene>
<evidence type="ECO:0000256" key="3">
    <source>
        <dbReference type="PROSITE-ProRule" id="PRU00221"/>
    </source>
</evidence>
<dbReference type="PROSITE" id="PS00678">
    <property type="entry name" value="WD_REPEATS_1"/>
    <property type="match status" value="1"/>
</dbReference>
<dbReference type="PANTHER" id="PTHR47822">
    <property type="entry name" value="CARBOHYDRATE BINDING DOMAIN CONTAINING PROTEIN"/>
    <property type="match status" value="1"/>
</dbReference>
<dbReference type="InterPro" id="IPR001680">
    <property type="entry name" value="WD40_rpt"/>
</dbReference>
<dbReference type="PANTHER" id="PTHR47822:SF2">
    <property type="entry name" value="F-BOX AND WD-40 DOMAIN PROTEIN 7"/>
    <property type="match status" value="1"/>
</dbReference>
<dbReference type="AlphaFoldDB" id="A0AAV7KC44"/>
<name>A0AAV7KC44_9METZ</name>
<accession>A0AAV7KC44</accession>
<dbReference type="InterPro" id="IPR036322">
    <property type="entry name" value="WD40_repeat_dom_sf"/>
</dbReference>
<proteinExistence type="predicted"/>
<feature type="repeat" description="WD" evidence="3">
    <location>
        <begin position="151"/>
        <end position="187"/>
    </location>
</feature>
<dbReference type="Pfam" id="PF00400">
    <property type="entry name" value="WD40"/>
    <property type="match status" value="1"/>
</dbReference>
<sequence>MNVNGKLSQKAKCTSDYELLCAVFSPSGDLMCGGCLDGNLEVYTPLDGKLQKKCNDNPPEKSFPISCIRFRPKLNHVLVSHSSGEVKLWDISANVCINSTKENRQGMTNSWSEDANCFVTTGVDKNVNIYDAKSCQIGCSVVHTGVKGNEICGDQPRVFSAKFLPGDSTALITAGWDGTIKFWDLRSPGNFIREITGPVIASDALDVEPTSKYILTGSFRKSRACQVHAWEDGKELATLGDGMMSQGYSVCWVGPSMVMFGGGYRNLMKVIKTADNEVVGEVLEVPEVVYSVDYTAAGGNLVSMVTGKDIYVYQLAL</sequence>
<organism evidence="4 5">
    <name type="scientific">Oopsacas minuta</name>
    <dbReference type="NCBI Taxonomy" id="111878"/>
    <lineage>
        <taxon>Eukaryota</taxon>
        <taxon>Metazoa</taxon>
        <taxon>Porifera</taxon>
        <taxon>Hexactinellida</taxon>
        <taxon>Hexasterophora</taxon>
        <taxon>Lyssacinosida</taxon>
        <taxon>Leucopsacidae</taxon>
        <taxon>Oopsacas</taxon>
    </lineage>
</organism>
<keyword evidence="1 3" id="KW-0853">WD repeat</keyword>
<keyword evidence="2" id="KW-0677">Repeat</keyword>
<dbReference type="PROSITE" id="PS50082">
    <property type="entry name" value="WD_REPEATS_2"/>
    <property type="match status" value="1"/>
</dbReference>
<protein>
    <submittedName>
        <fullName evidence="4">Katanin p80 WD40 repeat-containing subunit B1-like</fullName>
    </submittedName>
</protein>
<comment type="caution">
    <text evidence="4">The sequence shown here is derived from an EMBL/GenBank/DDBJ whole genome shotgun (WGS) entry which is preliminary data.</text>
</comment>
<dbReference type="Gene3D" id="2.130.10.10">
    <property type="entry name" value="YVTN repeat-like/Quinoprotein amine dehydrogenase"/>
    <property type="match status" value="2"/>
</dbReference>
<dbReference type="SMART" id="SM00320">
    <property type="entry name" value="WD40"/>
    <property type="match status" value="4"/>
</dbReference>
<keyword evidence="5" id="KW-1185">Reference proteome</keyword>
<dbReference type="EMBL" id="JAKMXF010000110">
    <property type="protein sequence ID" value="KAI6657881.1"/>
    <property type="molecule type" value="Genomic_DNA"/>
</dbReference>
<reference evidence="4 5" key="1">
    <citation type="journal article" date="2023" name="BMC Biol.">
        <title>The compact genome of the sponge Oopsacas minuta (Hexactinellida) is lacking key metazoan core genes.</title>
        <authorList>
            <person name="Santini S."/>
            <person name="Schenkelaars Q."/>
            <person name="Jourda C."/>
            <person name="Duchesne M."/>
            <person name="Belahbib H."/>
            <person name="Rocher C."/>
            <person name="Selva M."/>
            <person name="Riesgo A."/>
            <person name="Vervoort M."/>
            <person name="Leys S.P."/>
            <person name="Kodjabachian L."/>
            <person name="Le Bivic A."/>
            <person name="Borchiellini C."/>
            <person name="Claverie J.M."/>
            <person name="Renard E."/>
        </authorList>
    </citation>
    <scope>NUCLEOTIDE SEQUENCE [LARGE SCALE GENOMIC DNA]</scope>
    <source>
        <strain evidence="4">SPO-2</strain>
    </source>
</reference>
<dbReference type="SUPFAM" id="SSF50978">
    <property type="entry name" value="WD40 repeat-like"/>
    <property type="match status" value="1"/>
</dbReference>
<dbReference type="Proteomes" id="UP001165289">
    <property type="component" value="Unassembled WGS sequence"/>
</dbReference>
<evidence type="ECO:0000313" key="5">
    <source>
        <dbReference type="Proteomes" id="UP001165289"/>
    </source>
</evidence>
<evidence type="ECO:0000256" key="2">
    <source>
        <dbReference type="ARBA" id="ARBA00022737"/>
    </source>
</evidence>
<evidence type="ECO:0000313" key="4">
    <source>
        <dbReference type="EMBL" id="KAI6657881.1"/>
    </source>
</evidence>
<dbReference type="InterPro" id="IPR019775">
    <property type="entry name" value="WD40_repeat_CS"/>
</dbReference>
<dbReference type="InterPro" id="IPR015943">
    <property type="entry name" value="WD40/YVTN_repeat-like_dom_sf"/>
</dbReference>
<evidence type="ECO:0000256" key="1">
    <source>
        <dbReference type="ARBA" id="ARBA00022574"/>
    </source>
</evidence>